<dbReference type="Pfam" id="PF07859">
    <property type="entry name" value="Abhydrolase_3"/>
    <property type="match status" value="1"/>
</dbReference>
<dbReference type="PANTHER" id="PTHR48081">
    <property type="entry name" value="AB HYDROLASE SUPERFAMILY PROTEIN C4A8.06C"/>
    <property type="match status" value="1"/>
</dbReference>
<evidence type="ECO:0000259" key="2">
    <source>
        <dbReference type="Pfam" id="PF07859"/>
    </source>
</evidence>
<dbReference type="SUPFAM" id="SSF53474">
    <property type="entry name" value="alpha/beta-Hydrolases"/>
    <property type="match status" value="1"/>
</dbReference>
<gene>
    <name evidence="3" type="ORF">BN961_00457</name>
</gene>
<evidence type="ECO:0000313" key="3">
    <source>
        <dbReference type="EMBL" id="CEG07076.1"/>
    </source>
</evidence>
<dbReference type="EMBL" id="CCAZ020000001">
    <property type="protein sequence ID" value="CEG07076.1"/>
    <property type="molecule type" value="Genomic_DNA"/>
</dbReference>
<evidence type="ECO:0000313" key="4">
    <source>
        <dbReference type="Proteomes" id="UP000035762"/>
    </source>
</evidence>
<dbReference type="GO" id="GO:0016787">
    <property type="term" value="F:hydrolase activity"/>
    <property type="evidence" value="ECO:0007669"/>
    <property type="project" value="UniProtKB-KW"/>
</dbReference>
<keyword evidence="4" id="KW-1185">Reference proteome</keyword>
<name>A0A090MHP0_AFIFE</name>
<protein>
    <submittedName>
        <fullName evidence="3">Alpha/beta hydrolase fold protein</fullName>
    </submittedName>
</protein>
<evidence type="ECO:0000256" key="1">
    <source>
        <dbReference type="ARBA" id="ARBA00022801"/>
    </source>
</evidence>
<dbReference type="RefSeq" id="WP_009337346.1">
    <property type="nucleotide sequence ID" value="NZ_CCAZ020000001.1"/>
</dbReference>
<dbReference type="STRING" id="1035.BN961_00457"/>
<dbReference type="Proteomes" id="UP000035762">
    <property type="component" value="Unassembled WGS sequence"/>
</dbReference>
<proteinExistence type="predicted"/>
<dbReference type="PANTHER" id="PTHR48081:SF33">
    <property type="entry name" value="KYNURENINE FORMAMIDASE"/>
    <property type="match status" value="1"/>
</dbReference>
<organism evidence="3 4">
    <name type="scientific">Afipia felis</name>
    <name type="common">Cat scratch disease bacillus</name>
    <dbReference type="NCBI Taxonomy" id="1035"/>
    <lineage>
        <taxon>Bacteria</taxon>
        <taxon>Pseudomonadati</taxon>
        <taxon>Pseudomonadota</taxon>
        <taxon>Alphaproteobacteria</taxon>
        <taxon>Hyphomicrobiales</taxon>
        <taxon>Nitrobacteraceae</taxon>
        <taxon>Afipia</taxon>
    </lineage>
</organism>
<dbReference type="InterPro" id="IPR050300">
    <property type="entry name" value="GDXG_lipolytic_enzyme"/>
</dbReference>
<sequence length="281" mass="31185">MSDTNASQIVYRGMTRALLDDAYNNTKAVADSPQWLVEWTHRSQESRRRSDAVLDSAYGPRERQRFDYFPSGRSGAPLFVFIHGGYWVRNAIGMFSFLADGPNARGIDFAALGYTLAPQARLDEIVDEIRHGLTHLQRATGFGYDRERIYVGGWSAGGHLTAITADHTAVRGTMPISGIFDLEPLSLNYLNDPLQLTPDEIRDLSPQHQLCASLPPTRIMSGGNELPELQRQSADYARAAQAAGLDAKLYVLPGHHHYSIMDELAKPDGILTQTLVELCDR</sequence>
<dbReference type="InterPro" id="IPR013094">
    <property type="entry name" value="AB_hydrolase_3"/>
</dbReference>
<dbReference type="InterPro" id="IPR029058">
    <property type="entry name" value="AB_hydrolase_fold"/>
</dbReference>
<feature type="domain" description="Alpha/beta hydrolase fold-3" evidence="2">
    <location>
        <begin position="79"/>
        <end position="257"/>
    </location>
</feature>
<dbReference type="AlphaFoldDB" id="A0A090MHP0"/>
<reference evidence="3 4" key="1">
    <citation type="journal article" date="2014" name="Genome Announc.">
        <title>Genome Sequence of Afipia felis Strain 76713, Isolated in Hospital Water Using an Amoeba Co-Culture Procedure.</title>
        <authorList>
            <person name="Benamar S."/>
            <person name="La Scola B."/>
            <person name="Croce O."/>
        </authorList>
    </citation>
    <scope>NUCLEOTIDE SEQUENCE [LARGE SCALE GENOMIC DNA]</scope>
    <source>
        <strain evidence="3 4">76713</strain>
    </source>
</reference>
<accession>A0A090MHP0</accession>
<dbReference type="Gene3D" id="3.40.50.1820">
    <property type="entry name" value="alpha/beta hydrolase"/>
    <property type="match status" value="1"/>
</dbReference>
<comment type="caution">
    <text evidence="3">The sequence shown here is derived from an EMBL/GenBank/DDBJ whole genome shotgun (WGS) entry which is preliminary data.</text>
</comment>
<keyword evidence="1 3" id="KW-0378">Hydrolase</keyword>
<dbReference type="OrthoDB" id="9771666at2"/>